<reference evidence="1" key="1">
    <citation type="submission" date="2022-11" db="EMBL/GenBank/DDBJ databases">
        <title>High-quality draft genome sequence of Galbibacter sp. strain CMA-7.</title>
        <authorList>
            <person name="Wei L."/>
            <person name="Dong C."/>
            <person name="Shao Z."/>
        </authorList>
    </citation>
    <scope>NUCLEOTIDE SEQUENCE</scope>
    <source>
        <strain evidence="1">CMA-7</strain>
    </source>
</reference>
<evidence type="ECO:0000313" key="2">
    <source>
        <dbReference type="Proteomes" id="UP001153642"/>
    </source>
</evidence>
<comment type="caution">
    <text evidence="1">The sequence shown here is derived from an EMBL/GenBank/DDBJ whole genome shotgun (WGS) entry which is preliminary data.</text>
</comment>
<protein>
    <submittedName>
        <fullName evidence="1">Uncharacterized protein</fullName>
    </submittedName>
</protein>
<proteinExistence type="predicted"/>
<dbReference type="RefSeq" id="WP_277900138.1">
    <property type="nucleotide sequence ID" value="NZ_JAPMUA010000003.1"/>
</dbReference>
<dbReference type="EMBL" id="JAPMUA010000003">
    <property type="protein sequence ID" value="MDG3585947.1"/>
    <property type="molecule type" value="Genomic_DNA"/>
</dbReference>
<name>A0ABT6FRP2_9FLAO</name>
<dbReference type="Proteomes" id="UP001153642">
    <property type="component" value="Unassembled WGS sequence"/>
</dbReference>
<sequence>MSDIKIYPNDSEKSIIIKKDRQEVADWGLHLESINETLAALMSFLKKQPNSASLKEQIVSIRRDNTLLLTKIYTYSNALQKSMECDTVSCDNFYHYLHEKNRKIYRGHVQQVRSIKNELYNRYIRK</sequence>
<organism evidence="1 2">
    <name type="scientific">Galbibacter pacificus</name>
    <dbReference type="NCBI Taxonomy" id="2996052"/>
    <lineage>
        <taxon>Bacteria</taxon>
        <taxon>Pseudomonadati</taxon>
        <taxon>Bacteroidota</taxon>
        <taxon>Flavobacteriia</taxon>
        <taxon>Flavobacteriales</taxon>
        <taxon>Flavobacteriaceae</taxon>
        <taxon>Galbibacter</taxon>
    </lineage>
</organism>
<gene>
    <name evidence="1" type="ORF">OSR52_08690</name>
</gene>
<accession>A0ABT6FRP2</accession>
<evidence type="ECO:0000313" key="1">
    <source>
        <dbReference type="EMBL" id="MDG3585947.1"/>
    </source>
</evidence>
<keyword evidence="2" id="KW-1185">Reference proteome</keyword>